<dbReference type="EMBL" id="SRLO01000123">
    <property type="protein sequence ID" value="TNN73594.1"/>
    <property type="molecule type" value="Genomic_DNA"/>
</dbReference>
<accession>A0A4Z2I8B3</accession>
<sequence>MLTLLLSPHLIHHILPGSSRKLEALGLSVRPLIFINLPHRLVGLNFNTLPGNSWLSAPTQKRVLKPESSSVSTVLWLAKEALVMRLVGLPSLLNHTFLWRNDRLEVGKLLGEQLLPVSQALQEVRSVVKVESTGRTVKNHFFSLKNHFRFKMAPSFLCLSDWITETKPCGLTPFPPRHVVDLTDLTDHLCTSRHRWKL</sequence>
<gene>
    <name evidence="1" type="ORF">EYF80_016189</name>
</gene>
<organism evidence="1 2">
    <name type="scientific">Liparis tanakae</name>
    <name type="common">Tanaka's snailfish</name>
    <dbReference type="NCBI Taxonomy" id="230148"/>
    <lineage>
        <taxon>Eukaryota</taxon>
        <taxon>Metazoa</taxon>
        <taxon>Chordata</taxon>
        <taxon>Craniata</taxon>
        <taxon>Vertebrata</taxon>
        <taxon>Euteleostomi</taxon>
        <taxon>Actinopterygii</taxon>
        <taxon>Neopterygii</taxon>
        <taxon>Teleostei</taxon>
        <taxon>Neoteleostei</taxon>
        <taxon>Acanthomorphata</taxon>
        <taxon>Eupercaria</taxon>
        <taxon>Perciformes</taxon>
        <taxon>Cottioidei</taxon>
        <taxon>Cottales</taxon>
        <taxon>Liparidae</taxon>
        <taxon>Liparis</taxon>
    </lineage>
</organism>
<evidence type="ECO:0000313" key="1">
    <source>
        <dbReference type="EMBL" id="TNN73594.1"/>
    </source>
</evidence>
<dbReference type="AlphaFoldDB" id="A0A4Z2I8B3"/>
<protein>
    <submittedName>
        <fullName evidence="1">Uncharacterized protein</fullName>
    </submittedName>
</protein>
<dbReference type="Proteomes" id="UP000314294">
    <property type="component" value="Unassembled WGS sequence"/>
</dbReference>
<name>A0A4Z2I8B3_9TELE</name>
<reference evidence="1 2" key="1">
    <citation type="submission" date="2019-03" db="EMBL/GenBank/DDBJ databases">
        <title>First draft genome of Liparis tanakae, snailfish: a comprehensive survey of snailfish specific genes.</title>
        <authorList>
            <person name="Kim W."/>
            <person name="Song I."/>
            <person name="Jeong J.-H."/>
            <person name="Kim D."/>
            <person name="Kim S."/>
            <person name="Ryu S."/>
            <person name="Song J.Y."/>
            <person name="Lee S.K."/>
        </authorList>
    </citation>
    <scope>NUCLEOTIDE SEQUENCE [LARGE SCALE GENOMIC DNA]</scope>
    <source>
        <tissue evidence="1">Muscle</tissue>
    </source>
</reference>
<proteinExistence type="predicted"/>
<comment type="caution">
    <text evidence="1">The sequence shown here is derived from an EMBL/GenBank/DDBJ whole genome shotgun (WGS) entry which is preliminary data.</text>
</comment>
<evidence type="ECO:0000313" key="2">
    <source>
        <dbReference type="Proteomes" id="UP000314294"/>
    </source>
</evidence>
<keyword evidence="2" id="KW-1185">Reference proteome</keyword>